<dbReference type="EMBL" id="VSRR010000469">
    <property type="protein sequence ID" value="MPC15992.1"/>
    <property type="molecule type" value="Genomic_DNA"/>
</dbReference>
<reference evidence="1 2" key="1">
    <citation type="submission" date="2019-05" db="EMBL/GenBank/DDBJ databases">
        <title>Another draft genome of Portunus trituberculatus and its Hox gene families provides insights of decapod evolution.</title>
        <authorList>
            <person name="Jeong J.-H."/>
            <person name="Song I."/>
            <person name="Kim S."/>
            <person name="Choi T."/>
            <person name="Kim D."/>
            <person name="Ryu S."/>
            <person name="Kim W."/>
        </authorList>
    </citation>
    <scope>NUCLEOTIDE SEQUENCE [LARGE SCALE GENOMIC DNA]</scope>
    <source>
        <tissue evidence="1">Muscle</tissue>
    </source>
</reference>
<comment type="caution">
    <text evidence="1">The sequence shown here is derived from an EMBL/GenBank/DDBJ whole genome shotgun (WGS) entry which is preliminary data.</text>
</comment>
<proteinExistence type="predicted"/>
<keyword evidence="2" id="KW-1185">Reference proteome</keyword>
<evidence type="ECO:0000313" key="2">
    <source>
        <dbReference type="Proteomes" id="UP000324222"/>
    </source>
</evidence>
<protein>
    <submittedName>
        <fullName evidence="1">Uncharacterized protein</fullName>
    </submittedName>
</protein>
<gene>
    <name evidence="1" type="ORF">E2C01_008798</name>
</gene>
<organism evidence="1 2">
    <name type="scientific">Portunus trituberculatus</name>
    <name type="common">Swimming crab</name>
    <name type="synonym">Neptunus trituberculatus</name>
    <dbReference type="NCBI Taxonomy" id="210409"/>
    <lineage>
        <taxon>Eukaryota</taxon>
        <taxon>Metazoa</taxon>
        <taxon>Ecdysozoa</taxon>
        <taxon>Arthropoda</taxon>
        <taxon>Crustacea</taxon>
        <taxon>Multicrustacea</taxon>
        <taxon>Malacostraca</taxon>
        <taxon>Eumalacostraca</taxon>
        <taxon>Eucarida</taxon>
        <taxon>Decapoda</taxon>
        <taxon>Pleocyemata</taxon>
        <taxon>Brachyura</taxon>
        <taxon>Eubrachyura</taxon>
        <taxon>Portunoidea</taxon>
        <taxon>Portunidae</taxon>
        <taxon>Portuninae</taxon>
        <taxon>Portunus</taxon>
    </lineage>
</organism>
<dbReference type="AlphaFoldDB" id="A0A5B7D1R4"/>
<accession>A0A5B7D1R4</accession>
<name>A0A5B7D1R4_PORTR</name>
<sequence>MQVLNNVSHLGKLSGVWFGLCAAHLQCAHDYHAHHKSCQELAAHGECEEQLVLTWRLSGTQWPFPACVALIYSRRTSPKPPSCAFYSFSSSSISS</sequence>
<dbReference type="Proteomes" id="UP000324222">
    <property type="component" value="Unassembled WGS sequence"/>
</dbReference>
<evidence type="ECO:0000313" key="1">
    <source>
        <dbReference type="EMBL" id="MPC15992.1"/>
    </source>
</evidence>